<reference evidence="12 13" key="1">
    <citation type="submission" date="2015-04" db="EMBL/GenBank/DDBJ databases">
        <authorList>
            <person name="Heijne W.H."/>
            <person name="Fedorova N.D."/>
            <person name="Nierman W.C."/>
            <person name="Vollebregt A.W."/>
            <person name="Zhao Z."/>
            <person name="Wu L."/>
            <person name="Kumar M."/>
            <person name="Stam H."/>
            <person name="van den Berg M.A."/>
            <person name="Pel H.J."/>
        </authorList>
    </citation>
    <scope>NUCLEOTIDE SEQUENCE [LARGE SCALE GENOMIC DNA]</scope>
    <source>
        <strain evidence="12 13">CBS 393.64</strain>
    </source>
</reference>
<evidence type="ECO:0000256" key="2">
    <source>
        <dbReference type="ARBA" id="ARBA00008682"/>
    </source>
</evidence>
<evidence type="ECO:0000256" key="8">
    <source>
        <dbReference type="ARBA" id="ARBA00023326"/>
    </source>
</evidence>
<dbReference type="InterPro" id="IPR011583">
    <property type="entry name" value="Chitinase_II/V-like_cat"/>
</dbReference>
<dbReference type="InterPro" id="IPR001579">
    <property type="entry name" value="Glyco_hydro_18_chit_AS"/>
</dbReference>
<dbReference type="RefSeq" id="XP_013331239.1">
    <property type="nucleotide sequence ID" value="XM_013475785.1"/>
</dbReference>
<feature type="domain" description="GH18" evidence="11">
    <location>
        <begin position="38"/>
        <end position="381"/>
    </location>
</feature>
<evidence type="ECO:0000256" key="10">
    <source>
        <dbReference type="SAM" id="MobiDB-lite"/>
    </source>
</evidence>
<keyword evidence="8" id="KW-0624">Polysaccharide degradation</keyword>
<evidence type="ECO:0000313" key="13">
    <source>
        <dbReference type="Proteomes" id="UP000053958"/>
    </source>
</evidence>
<dbReference type="FunFam" id="3.10.50.10:FF:000009">
    <property type="entry name" value="CTS2p putative chitinase"/>
    <property type="match status" value="1"/>
</dbReference>
<evidence type="ECO:0000256" key="4">
    <source>
        <dbReference type="ARBA" id="ARBA00022801"/>
    </source>
</evidence>
<keyword evidence="6" id="KW-0119">Carbohydrate metabolism</keyword>
<evidence type="ECO:0000256" key="7">
    <source>
        <dbReference type="ARBA" id="ARBA00023295"/>
    </source>
</evidence>
<evidence type="ECO:0000256" key="3">
    <source>
        <dbReference type="ARBA" id="ARBA00012729"/>
    </source>
</evidence>
<dbReference type="EC" id="3.2.1.14" evidence="3"/>
<sequence>MYSFVTPAFSGPPPWPSASSGPSTSSILPRAPCEIPIFANAAYYPNWRIYKKQPPSSLRLGFVSHIFYAFAWVKENGEVYLSDEWADAQMPVDGTEGCLRAFTQLKQQYSEMKVILSIGGGGKGSENFAKVARNPPAVEIFARSARALVDQFGLDGIDIDWEHPSDSQQGRDYLYLLSRLREALPSPRFLLTTALPAGEWALQHIDLASVQQCVDLLMVMCYDFSGPWVNRTGHQSQLFTPRHPHNEAAYISCQSAVTYILSRGVNPKKILLGVPVYGRSFLGSDNINQPYSGLGGEDGAFDYCDLPRPGAKEHHDDAVGAAYCTGGDGGFVTYDTPRTVQQKAKFVTNLGLGGLFYWHITADKRGAKSLIETGYNTLHDM</sequence>
<keyword evidence="5" id="KW-0146">Chitin degradation</keyword>
<dbReference type="PROSITE" id="PS01095">
    <property type="entry name" value="GH18_1"/>
    <property type="match status" value="1"/>
</dbReference>
<dbReference type="Gene3D" id="3.20.20.80">
    <property type="entry name" value="Glycosidases"/>
    <property type="match status" value="1"/>
</dbReference>
<proteinExistence type="inferred from homology"/>
<dbReference type="Gene3D" id="3.10.50.10">
    <property type="match status" value="1"/>
</dbReference>
<dbReference type="STRING" id="1408163.A0A0F4Z2A5"/>
<dbReference type="GO" id="GO:0005576">
    <property type="term" value="C:extracellular region"/>
    <property type="evidence" value="ECO:0007669"/>
    <property type="project" value="TreeGrafter"/>
</dbReference>
<protein>
    <recommendedName>
        <fullName evidence="3">chitinase</fullName>
        <ecNumber evidence="3">3.2.1.14</ecNumber>
    </recommendedName>
</protein>
<keyword evidence="7 9" id="KW-0326">Glycosidase</keyword>
<dbReference type="Pfam" id="PF00704">
    <property type="entry name" value="Glyco_hydro_18"/>
    <property type="match status" value="1"/>
</dbReference>
<dbReference type="InterPro" id="IPR050314">
    <property type="entry name" value="Glycosyl_Hydrlase_18"/>
</dbReference>
<evidence type="ECO:0000256" key="9">
    <source>
        <dbReference type="RuleBase" id="RU000489"/>
    </source>
</evidence>
<name>A0A0F4Z2A5_RASE3</name>
<dbReference type="GO" id="GO:0008061">
    <property type="term" value="F:chitin binding"/>
    <property type="evidence" value="ECO:0007669"/>
    <property type="project" value="InterPro"/>
</dbReference>
<dbReference type="SUPFAM" id="SSF54556">
    <property type="entry name" value="Chitinase insertion domain"/>
    <property type="match status" value="1"/>
</dbReference>
<dbReference type="GeneID" id="25313683"/>
<dbReference type="PROSITE" id="PS51910">
    <property type="entry name" value="GH18_2"/>
    <property type="match status" value="1"/>
</dbReference>
<evidence type="ECO:0000256" key="5">
    <source>
        <dbReference type="ARBA" id="ARBA00023024"/>
    </source>
</evidence>
<comment type="caution">
    <text evidence="12">The sequence shown here is derived from an EMBL/GenBank/DDBJ whole genome shotgun (WGS) entry which is preliminary data.</text>
</comment>
<evidence type="ECO:0000256" key="1">
    <source>
        <dbReference type="ARBA" id="ARBA00000822"/>
    </source>
</evidence>
<dbReference type="SMART" id="SM00636">
    <property type="entry name" value="Glyco_18"/>
    <property type="match status" value="1"/>
</dbReference>
<dbReference type="AlphaFoldDB" id="A0A0F4Z2A5"/>
<dbReference type="Proteomes" id="UP000053958">
    <property type="component" value="Unassembled WGS sequence"/>
</dbReference>
<dbReference type="OrthoDB" id="76388at2759"/>
<dbReference type="GO" id="GO:0000272">
    <property type="term" value="P:polysaccharide catabolic process"/>
    <property type="evidence" value="ECO:0007669"/>
    <property type="project" value="UniProtKB-KW"/>
</dbReference>
<evidence type="ECO:0000313" key="12">
    <source>
        <dbReference type="EMBL" id="KKA24627.1"/>
    </source>
</evidence>
<keyword evidence="4 9" id="KW-0378">Hydrolase</keyword>
<comment type="catalytic activity">
    <reaction evidence="1">
        <text>Random endo-hydrolysis of N-acetyl-beta-D-glucosaminide (1-&gt;4)-beta-linkages in chitin and chitodextrins.</text>
        <dbReference type="EC" id="3.2.1.14"/>
    </reaction>
</comment>
<dbReference type="PANTHER" id="PTHR11177">
    <property type="entry name" value="CHITINASE"/>
    <property type="match status" value="1"/>
</dbReference>
<comment type="similarity">
    <text evidence="2">Belongs to the glycosyl hydrolase 18 family. Chitinase class V subfamily.</text>
</comment>
<evidence type="ECO:0000256" key="6">
    <source>
        <dbReference type="ARBA" id="ARBA00023277"/>
    </source>
</evidence>
<gene>
    <name evidence="12" type="ORF">T310_1332</name>
</gene>
<feature type="region of interest" description="Disordered" evidence="10">
    <location>
        <begin position="1"/>
        <end position="21"/>
    </location>
</feature>
<dbReference type="InterPro" id="IPR029070">
    <property type="entry name" value="Chitinase_insertion_sf"/>
</dbReference>
<dbReference type="PANTHER" id="PTHR11177:SF228">
    <property type="entry name" value="CHITINASE"/>
    <property type="match status" value="1"/>
</dbReference>
<keyword evidence="13" id="KW-1185">Reference proteome</keyword>
<dbReference type="GO" id="GO:0008843">
    <property type="term" value="F:endochitinase activity"/>
    <property type="evidence" value="ECO:0007669"/>
    <property type="project" value="UniProtKB-EC"/>
</dbReference>
<dbReference type="InterPro" id="IPR001223">
    <property type="entry name" value="Glyco_hydro18_cat"/>
</dbReference>
<accession>A0A0F4Z2A5</accession>
<organism evidence="12 13">
    <name type="scientific">Rasamsonia emersonii (strain ATCC 16479 / CBS 393.64 / IMI 116815)</name>
    <dbReference type="NCBI Taxonomy" id="1408163"/>
    <lineage>
        <taxon>Eukaryota</taxon>
        <taxon>Fungi</taxon>
        <taxon>Dikarya</taxon>
        <taxon>Ascomycota</taxon>
        <taxon>Pezizomycotina</taxon>
        <taxon>Eurotiomycetes</taxon>
        <taxon>Eurotiomycetidae</taxon>
        <taxon>Eurotiales</taxon>
        <taxon>Trichocomaceae</taxon>
        <taxon>Rasamsonia</taxon>
    </lineage>
</organism>
<dbReference type="SUPFAM" id="SSF51445">
    <property type="entry name" value="(Trans)glycosidases"/>
    <property type="match status" value="1"/>
</dbReference>
<dbReference type="EMBL" id="LASV01000055">
    <property type="protein sequence ID" value="KKA24627.1"/>
    <property type="molecule type" value="Genomic_DNA"/>
</dbReference>
<dbReference type="InterPro" id="IPR017853">
    <property type="entry name" value="GH"/>
</dbReference>
<dbReference type="GO" id="GO:0006032">
    <property type="term" value="P:chitin catabolic process"/>
    <property type="evidence" value="ECO:0007669"/>
    <property type="project" value="UniProtKB-KW"/>
</dbReference>
<evidence type="ECO:0000259" key="11">
    <source>
        <dbReference type="PROSITE" id="PS51910"/>
    </source>
</evidence>
<dbReference type="SMR" id="A0A0F4Z2A5"/>